<dbReference type="EMBL" id="AZRA01000021">
    <property type="protein sequence ID" value="KDB53615.1"/>
    <property type="molecule type" value="Genomic_DNA"/>
</dbReference>
<dbReference type="Proteomes" id="UP000026714">
    <property type="component" value="Unassembled WGS sequence"/>
</dbReference>
<protein>
    <submittedName>
        <fullName evidence="2">Uncharacterized protein</fullName>
    </submittedName>
</protein>
<reference evidence="2 3" key="1">
    <citation type="journal article" date="2014" name="FEMS Microbiol. Ecol.">
        <title>Sphaerotilus natans encrusted with nanoball-shaped Fe(III) oxide minerals formed by nitrate-reducing mixotrophic Fe(II) oxidation.</title>
        <authorList>
            <person name="Park S."/>
            <person name="Kim D.H."/>
            <person name="Lee J.H."/>
            <person name="Hur H.G."/>
        </authorList>
    </citation>
    <scope>NUCLEOTIDE SEQUENCE [LARGE SCALE GENOMIC DNA]</scope>
    <source>
        <strain evidence="2 3">DSM 6575</strain>
    </source>
</reference>
<accession>A0A059KQI3</accession>
<dbReference type="AlphaFoldDB" id="A0A059KQI3"/>
<organism evidence="2 3">
    <name type="scientific">Sphaerotilus natans subsp. natans DSM 6575</name>
    <dbReference type="NCBI Taxonomy" id="1286631"/>
    <lineage>
        <taxon>Bacteria</taxon>
        <taxon>Pseudomonadati</taxon>
        <taxon>Pseudomonadota</taxon>
        <taxon>Betaproteobacteria</taxon>
        <taxon>Burkholderiales</taxon>
        <taxon>Sphaerotilaceae</taxon>
        <taxon>Sphaerotilus</taxon>
    </lineage>
</organism>
<feature type="region of interest" description="Disordered" evidence="1">
    <location>
        <begin position="1"/>
        <end position="50"/>
    </location>
</feature>
<feature type="compositionally biased region" description="Basic and acidic residues" evidence="1">
    <location>
        <begin position="1"/>
        <end position="13"/>
    </location>
</feature>
<comment type="caution">
    <text evidence="2">The sequence shown here is derived from an EMBL/GenBank/DDBJ whole genome shotgun (WGS) entry which is preliminary data.</text>
</comment>
<evidence type="ECO:0000313" key="2">
    <source>
        <dbReference type="EMBL" id="KDB53615.1"/>
    </source>
</evidence>
<keyword evidence="3" id="KW-1185">Reference proteome</keyword>
<sequence>MGGRLRGHDEAKRWGQPVIPAKAGTHAPRPIPSSPRRRGPTPAQTYTCPP</sequence>
<gene>
    <name evidence="2" type="ORF">X805_08010</name>
</gene>
<evidence type="ECO:0000313" key="3">
    <source>
        <dbReference type="Proteomes" id="UP000026714"/>
    </source>
</evidence>
<name>A0A059KQI3_9BURK</name>
<proteinExistence type="predicted"/>
<evidence type="ECO:0000256" key="1">
    <source>
        <dbReference type="SAM" id="MobiDB-lite"/>
    </source>
</evidence>